<reference evidence="1" key="1">
    <citation type="submission" date="2021-06" db="EMBL/GenBank/DDBJ databases">
        <authorList>
            <person name="Kallberg Y."/>
            <person name="Tangrot J."/>
            <person name="Rosling A."/>
        </authorList>
    </citation>
    <scope>NUCLEOTIDE SEQUENCE</scope>
    <source>
        <strain evidence="1">CL356</strain>
    </source>
</reference>
<comment type="caution">
    <text evidence="1">The sequence shown here is derived from an EMBL/GenBank/DDBJ whole genome shotgun (WGS) entry which is preliminary data.</text>
</comment>
<gene>
    <name evidence="1" type="ORF">ACOLOM_LOCUS8585</name>
</gene>
<name>A0ACA9NQE8_9GLOM</name>
<accession>A0ACA9NQE8</accession>
<keyword evidence="2" id="KW-1185">Reference proteome</keyword>
<evidence type="ECO:0000313" key="2">
    <source>
        <dbReference type="Proteomes" id="UP000789525"/>
    </source>
</evidence>
<protein>
    <submittedName>
        <fullName evidence="1">16172_t:CDS:1</fullName>
    </submittedName>
</protein>
<organism evidence="1 2">
    <name type="scientific">Acaulospora colombiana</name>
    <dbReference type="NCBI Taxonomy" id="27376"/>
    <lineage>
        <taxon>Eukaryota</taxon>
        <taxon>Fungi</taxon>
        <taxon>Fungi incertae sedis</taxon>
        <taxon>Mucoromycota</taxon>
        <taxon>Glomeromycotina</taxon>
        <taxon>Glomeromycetes</taxon>
        <taxon>Diversisporales</taxon>
        <taxon>Acaulosporaceae</taxon>
        <taxon>Acaulospora</taxon>
    </lineage>
</organism>
<dbReference type="Proteomes" id="UP000789525">
    <property type="component" value="Unassembled WGS sequence"/>
</dbReference>
<evidence type="ECO:0000313" key="1">
    <source>
        <dbReference type="EMBL" id="CAG8660868.1"/>
    </source>
</evidence>
<sequence length="158" mass="18101">MLLALFQIYALVLVQVATLIITIPFHAIPIVGTFIYCYLNGWVMTWGHQLHYHLEIKELSINQSRKLAWRNRDDYILFGMVAVALELIPIANFIFFWTNVVGAALWTADVLIEERRDALNRSIGFTAPFLDEEAARIDYQTVPRIDGDSNTHYGATSR</sequence>
<proteinExistence type="predicted"/>
<dbReference type="EMBL" id="CAJVPT010022604">
    <property type="protein sequence ID" value="CAG8660868.1"/>
    <property type="molecule type" value="Genomic_DNA"/>
</dbReference>
<feature type="non-terminal residue" evidence="1">
    <location>
        <position position="1"/>
    </location>
</feature>